<protein>
    <submittedName>
        <fullName evidence="1">Uncharacterized protein</fullName>
    </submittedName>
</protein>
<gene>
    <name evidence="1" type="ORF">NCTC9645_04821</name>
</gene>
<name>A0A2X3IRT4_KLEPN</name>
<reference evidence="1 2" key="1">
    <citation type="submission" date="2018-06" db="EMBL/GenBank/DDBJ databases">
        <authorList>
            <consortium name="Pathogen Informatics"/>
            <person name="Doyle S."/>
        </authorList>
    </citation>
    <scope>NUCLEOTIDE SEQUENCE [LARGE SCALE GENOMIC DNA]</scope>
    <source>
        <strain evidence="1 2">NCTC9645</strain>
    </source>
</reference>
<evidence type="ECO:0000313" key="1">
    <source>
        <dbReference type="EMBL" id="SQC86723.1"/>
    </source>
</evidence>
<organism evidence="1 2">
    <name type="scientific">Klebsiella pneumoniae</name>
    <dbReference type="NCBI Taxonomy" id="573"/>
    <lineage>
        <taxon>Bacteria</taxon>
        <taxon>Pseudomonadati</taxon>
        <taxon>Pseudomonadota</taxon>
        <taxon>Gammaproteobacteria</taxon>
        <taxon>Enterobacterales</taxon>
        <taxon>Enterobacteriaceae</taxon>
        <taxon>Klebsiella/Raoultella group</taxon>
        <taxon>Klebsiella</taxon>
        <taxon>Klebsiella pneumoniae complex</taxon>
    </lineage>
</organism>
<accession>A0A2X3IRT4</accession>
<proteinExistence type="predicted"/>
<sequence length="52" mass="5985">MALYMVFIEDAEDRDGERCIMPTSEHLEDMVVLAWQTGAYVFCLSTGPSIWR</sequence>
<dbReference type="AlphaFoldDB" id="A0A2X3IRT4"/>
<dbReference type="Proteomes" id="UP000250675">
    <property type="component" value="Unassembled WGS sequence"/>
</dbReference>
<evidence type="ECO:0000313" key="2">
    <source>
        <dbReference type="Proteomes" id="UP000250675"/>
    </source>
</evidence>
<dbReference type="EMBL" id="UASO01000008">
    <property type="protein sequence ID" value="SQC86723.1"/>
    <property type="molecule type" value="Genomic_DNA"/>
</dbReference>